<proteinExistence type="predicted"/>
<keyword evidence="1" id="KW-0732">Signal</keyword>
<dbReference type="Proteomes" id="UP000595362">
    <property type="component" value="Chromosome"/>
</dbReference>
<organism evidence="2 3">
    <name type="scientific">Micavibrio aeruginosavorus</name>
    <dbReference type="NCBI Taxonomy" id="349221"/>
    <lineage>
        <taxon>Bacteria</taxon>
        <taxon>Pseudomonadati</taxon>
        <taxon>Bdellovibrionota</taxon>
        <taxon>Bdellovibrionia</taxon>
        <taxon>Bdellovibrionales</taxon>
        <taxon>Pseudobdellovibrionaceae</taxon>
        <taxon>Micavibrio</taxon>
    </lineage>
</organism>
<gene>
    <name evidence="2" type="ORF">HYS17_04400</name>
</gene>
<accession>A0A7T5R3R4</accession>
<evidence type="ECO:0000313" key="2">
    <source>
        <dbReference type="EMBL" id="QQG37010.1"/>
    </source>
</evidence>
<reference evidence="2 3" key="1">
    <citation type="submission" date="2020-07" db="EMBL/GenBank/DDBJ databases">
        <title>Huge and variable diversity of episymbiotic CPR bacteria and DPANN archaea in groundwater ecosystems.</title>
        <authorList>
            <person name="He C.Y."/>
            <person name="Keren R."/>
            <person name="Whittaker M."/>
            <person name="Farag I.F."/>
            <person name="Doudna J."/>
            <person name="Cate J.H.D."/>
            <person name="Banfield J.F."/>
        </authorList>
    </citation>
    <scope>NUCLEOTIDE SEQUENCE [LARGE SCALE GENOMIC DNA]</scope>
    <source>
        <strain evidence="2">NC_groundwater_70_Ag_B-0.1um_54_66</strain>
    </source>
</reference>
<dbReference type="AlphaFoldDB" id="A0A7T5R3R4"/>
<dbReference type="EMBL" id="CP066681">
    <property type="protein sequence ID" value="QQG37010.1"/>
    <property type="molecule type" value="Genomic_DNA"/>
</dbReference>
<evidence type="ECO:0008006" key="4">
    <source>
        <dbReference type="Google" id="ProtNLM"/>
    </source>
</evidence>
<name>A0A7T5R3R4_9BACT</name>
<evidence type="ECO:0000313" key="3">
    <source>
        <dbReference type="Proteomes" id="UP000595362"/>
    </source>
</evidence>
<sequence>MASTMKTMQRTILTSIFALSTVAFSAQAAEPEYDSYGLRSNPTCAREQSTERYYVKIRNQPPSGIKAENDKWKMEIYANKETGDWIVLGRSKTADIDQTKLCGLAVGQGPYQQFKWYQEFFAKKPLPNNIATETVVTPKPKLN</sequence>
<evidence type="ECO:0000256" key="1">
    <source>
        <dbReference type="SAM" id="SignalP"/>
    </source>
</evidence>
<feature type="signal peptide" evidence="1">
    <location>
        <begin position="1"/>
        <end position="28"/>
    </location>
</feature>
<protein>
    <recommendedName>
        <fullName evidence="4">Secreted protein</fullName>
    </recommendedName>
</protein>
<feature type="chain" id="PRO_5032807201" description="Secreted protein" evidence="1">
    <location>
        <begin position="29"/>
        <end position="143"/>
    </location>
</feature>